<accession>A0A8J2WSN6</accession>
<reference evidence="1" key="1">
    <citation type="submission" date="2021-11" db="EMBL/GenBank/DDBJ databases">
        <authorList>
            <consortium name="Genoscope - CEA"/>
            <person name="William W."/>
        </authorList>
    </citation>
    <scope>NUCLEOTIDE SEQUENCE</scope>
</reference>
<name>A0A8J2WSN6_9STRA</name>
<protein>
    <submittedName>
        <fullName evidence="1">Uncharacterized protein</fullName>
    </submittedName>
</protein>
<comment type="caution">
    <text evidence="1">The sequence shown here is derived from an EMBL/GenBank/DDBJ whole genome shotgun (WGS) entry which is preliminary data.</text>
</comment>
<gene>
    <name evidence="1" type="ORF">PECAL_1P33110</name>
</gene>
<evidence type="ECO:0000313" key="2">
    <source>
        <dbReference type="Proteomes" id="UP000789595"/>
    </source>
</evidence>
<keyword evidence="2" id="KW-1185">Reference proteome</keyword>
<evidence type="ECO:0000313" key="1">
    <source>
        <dbReference type="EMBL" id="CAH0366802.1"/>
    </source>
</evidence>
<dbReference type="AlphaFoldDB" id="A0A8J2WSN6"/>
<sequence>MDVSSIDLSAAVRQAYRESRDSGAHPGMPPLGRNPSELVRAYEAGEDRTELLREARYLSSIAAPLRPLVQRLFLSRAGDTVRINAHMGERPLLYEHTVGQIAGRGYANRLCDGGPGEIILTLIVFDDEAALVCSRPGSYGATIINYQRSVAFEEHLFARDDDKANLVPWESFAPLPTRVTVILDDTASGHQHRMTHIEKMSEFTKGLCRVLEGRRVVALSNSSRCVHPPYTVGEDRLQLSKMVPIQCGDFEDPEALAVFGECVKTCYSDWWESVRHGPFPPPFSLTRAHRRTVRGPHIVMRALLERRRAMLGKDALFVIYNLYRRMPDPMFRVILSFL</sequence>
<organism evidence="1 2">
    <name type="scientific">Pelagomonas calceolata</name>
    <dbReference type="NCBI Taxonomy" id="35677"/>
    <lineage>
        <taxon>Eukaryota</taxon>
        <taxon>Sar</taxon>
        <taxon>Stramenopiles</taxon>
        <taxon>Ochrophyta</taxon>
        <taxon>Pelagophyceae</taxon>
        <taxon>Pelagomonadales</taxon>
        <taxon>Pelagomonadaceae</taxon>
        <taxon>Pelagomonas</taxon>
    </lineage>
</organism>
<dbReference type="Proteomes" id="UP000789595">
    <property type="component" value="Unassembled WGS sequence"/>
</dbReference>
<dbReference type="EMBL" id="CAKKNE010000001">
    <property type="protein sequence ID" value="CAH0366802.1"/>
    <property type="molecule type" value="Genomic_DNA"/>
</dbReference>
<proteinExistence type="predicted"/>